<dbReference type="SUPFAM" id="SSF53756">
    <property type="entry name" value="UDP-Glycosyltransferase/glycogen phosphorylase"/>
    <property type="match status" value="1"/>
</dbReference>
<protein>
    <submittedName>
        <fullName evidence="3">Nucleotide disphospho-sugar-binding domain-containing protein</fullName>
    </submittedName>
</protein>
<organism evidence="3 4">
    <name type="scientific">Streptomyces caledonius</name>
    <dbReference type="NCBI Taxonomy" id="3134107"/>
    <lineage>
        <taxon>Bacteria</taxon>
        <taxon>Bacillati</taxon>
        <taxon>Actinomycetota</taxon>
        <taxon>Actinomycetes</taxon>
        <taxon>Kitasatosporales</taxon>
        <taxon>Streptomycetaceae</taxon>
        <taxon>Streptomyces</taxon>
    </lineage>
</organism>
<proteinExistence type="predicted"/>
<evidence type="ECO:0000256" key="1">
    <source>
        <dbReference type="ARBA" id="ARBA00022679"/>
    </source>
</evidence>
<dbReference type="EMBL" id="JBBKAM010000002">
    <property type="protein sequence ID" value="MEJ8644265.1"/>
    <property type="molecule type" value="Genomic_DNA"/>
</dbReference>
<name>A0ABU8U8P3_9ACTN</name>
<gene>
    <name evidence="3" type="ORF">WKI68_29010</name>
</gene>
<reference evidence="3 4" key="1">
    <citation type="submission" date="2024-03" db="EMBL/GenBank/DDBJ databases">
        <title>Novel Streptomyces species of biotechnological and ecological value are a feature of Machair soil.</title>
        <authorList>
            <person name="Prole J.R."/>
            <person name="Goodfellow M."/>
            <person name="Allenby N."/>
            <person name="Ward A.C."/>
        </authorList>
    </citation>
    <scope>NUCLEOTIDE SEQUENCE [LARGE SCALE GENOMIC DNA]</scope>
    <source>
        <strain evidence="3 4">MS1.HAVA.3</strain>
    </source>
</reference>
<evidence type="ECO:0000313" key="4">
    <source>
        <dbReference type="Proteomes" id="UP001382904"/>
    </source>
</evidence>
<dbReference type="Gene3D" id="3.40.50.2000">
    <property type="entry name" value="Glycogen Phosphorylase B"/>
    <property type="match status" value="1"/>
</dbReference>
<evidence type="ECO:0000259" key="2">
    <source>
        <dbReference type="Pfam" id="PF06722"/>
    </source>
</evidence>
<keyword evidence="1" id="KW-0808">Transferase</keyword>
<dbReference type="PANTHER" id="PTHR48050">
    <property type="entry name" value="STEROL 3-BETA-GLUCOSYLTRANSFERASE"/>
    <property type="match status" value="1"/>
</dbReference>
<dbReference type="InterPro" id="IPR050426">
    <property type="entry name" value="Glycosyltransferase_28"/>
</dbReference>
<dbReference type="Pfam" id="PF06722">
    <property type="entry name" value="EryCIII-like_C"/>
    <property type="match status" value="1"/>
</dbReference>
<comment type="caution">
    <text evidence="3">The sequence shown here is derived from an EMBL/GenBank/DDBJ whole genome shotgun (WGS) entry which is preliminary data.</text>
</comment>
<dbReference type="PANTHER" id="PTHR48050:SF13">
    <property type="entry name" value="STEROL 3-BETA-GLUCOSYLTRANSFERASE UGT80A2"/>
    <property type="match status" value="1"/>
</dbReference>
<dbReference type="Proteomes" id="UP001382904">
    <property type="component" value="Unassembled WGS sequence"/>
</dbReference>
<feature type="domain" description="Erythromycin biosynthesis protein CIII-like C-terminal" evidence="2">
    <location>
        <begin position="23"/>
        <end position="165"/>
    </location>
</feature>
<dbReference type="InterPro" id="IPR010610">
    <property type="entry name" value="EryCIII-like_C"/>
</dbReference>
<evidence type="ECO:0000313" key="3">
    <source>
        <dbReference type="EMBL" id="MEJ8644265.1"/>
    </source>
</evidence>
<keyword evidence="4" id="KW-1185">Reference proteome</keyword>
<sequence length="179" mass="19270">MTFGDAVNDGPVRQLLPVERIQEILDSVGDLEMELVLTLPKDSQHKLRDVPANTRLVESVPLADVLPTCAAMVHHGGTWSFGCALRYGVPQLLVSRAFDVPLKLQCLDRTGAGLAMKPADVDGPSVRAAIVRLLEDGTIRANARRLRQEVLSMPAPNELARTLEVLVVAHRAGAAAAAR</sequence>
<accession>A0ABU8U8P3</accession>